<evidence type="ECO:0000313" key="2">
    <source>
        <dbReference type="EMBL" id="MBB3840718.1"/>
    </source>
</evidence>
<evidence type="ECO:0000313" key="3">
    <source>
        <dbReference type="Proteomes" id="UP000541352"/>
    </source>
</evidence>
<dbReference type="GO" id="GO:0003677">
    <property type="term" value="F:DNA binding"/>
    <property type="evidence" value="ECO:0007669"/>
    <property type="project" value="InterPro"/>
</dbReference>
<dbReference type="RefSeq" id="WP_183977873.1">
    <property type="nucleotide sequence ID" value="NZ_JACIBY010000012.1"/>
</dbReference>
<protein>
    <submittedName>
        <fullName evidence="2">Ribosome-binding protein aMBF1 (Putative translation factor)</fullName>
    </submittedName>
</protein>
<dbReference type="PROSITE" id="PS50943">
    <property type="entry name" value="HTH_CROC1"/>
    <property type="match status" value="1"/>
</dbReference>
<feature type="domain" description="HTH cro/C1-type" evidence="1">
    <location>
        <begin position="38"/>
        <end position="92"/>
    </location>
</feature>
<dbReference type="Gene3D" id="1.10.260.40">
    <property type="entry name" value="lambda repressor-like DNA-binding domains"/>
    <property type="match status" value="1"/>
</dbReference>
<sequence length="100" mass="11443">MNIEPKKYRSEIVGSLMANRNPTEFEKTKRNMLLAARIDEALKAKGWSKKQLADTMHKNPSEVTKWLSGTHNFTLETLYLIESYLGVTLFEIPNTTLVTV</sequence>
<dbReference type="AlphaFoldDB" id="A0A7W6ESK4"/>
<dbReference type="CDD" id="cd00093">
    <property type="entry name" value="HTH_XRE"/>
    <property type="match status" value="1"/>
</dbReference>
<evidence type="ECO:0000259" key="1">
    <source>
        <dbReference type="PROSITE" id="PS50943"/>
    </source>
</evidence>
<reference evidence="2 3" key="1">
    <citation type="submission" date="2020-08" db="EMBL/GenBank/DDBJ databases">
        <title>Genomic Encyclopedia of Type Strains, Phase IV (KMG-IV): sequencing the most valuable type-strain genomes for metagenomic binning, comparative biology and taxonomic classification.</title>
        <authorList>
            <person name="Goeker M."/>
        </authorList>
    </citation>
    <scope>NUCLEOTIDE SEQUENCE [LARGE SCALE GENOMIC DNA]</scope>
    <source>
        <strain evidence="2 3">DSM 17976</strain>
    </source>
</reference>
<gene>
    <name evidence="2" type="ORF">FHS57_004738</name>
</gene>
<proteinExistence type="predicted"/>
<organism evidence="2 3">
    <name type="scientific">Runella defluvii</name>
    <dbReference type="NCBI Taxonomy" id="370973"/>
    <lineage>
        <taxon>Bacteria</taxon>
        <taxon>Pseudomonadati</taxon>
        <taxon>Bacteroidota</taxon>
        <taxon>Cytophagia</taxon>
        <taxon>Cytophagales</taxon>
        <taxon>Spirosomataceae</taxon>
        <taxon>Runella</taxon>
    </lineage>
</organism>
<dbReference type="SMART" id="SM00530">
    <property type="entry name" value="HTH_XRE"/>
    <property type="match status" value="1"/>
</dbReference>
<dbReference type="InterPro" id="IPR010982">
    <property type="entry name" value="Lambda_DNA-bd_dom_sf"/>
</dbReference>
<keyword evidence="3" id="KW-1185">Reference proteome</keyword>
<name>A0A7W6ESK4_9BACT</name>
<comment type="caution">
    <text evidence="2">The sequence shown here is derived from an EMBL/GenBank/DDBJ whole genome shotgun (WGS) entry which is preliminary data.</text>
</comment>
<dbReference type="SUPFAM" id="SSF47413">
    <property type="entry name" value="lambda repressor-like DNA-binding domains"/>
    <property type="match status" value="1"/>
</dbReference>
<dbReference type="InterPro" id="IPR001387">
    <property type="entry name" value="Cro/C1-type_HTH"/>
</dbReference>
<accession>A0A7W6ESK4</accession>
<dbReference type="EMBL" id="JACIBY010000012">
    <property type="protein sequence ID" value="MBB3840718.1"/>
    <property type="molecule type" value="Genomic_DNA"/>
</dbReference>
<dbReference type="Proteomes" id="UP000541352">
    <property type="component" value="Unassembled WGS sequence"/>
</dbReference>
<dbReference type="Pfam" id="PF01381">
    <property type="entry name" value="HTH_3"/>
    <property type="match status" value="1"/>
</dbReference>